<proteinExistence type="predicted"/>
<name>A0A9Q0THN8_SALPP</name>
<reference evidence="1" key="2">
    <citation type="journal article" date="2023" name="Int. J. Mol. Sci.">
        <title>De Novo Assembly and Annotation of 11 Diverse Shrub Willow (Salix) Genomes Reveals Novel Gene Organization in Sex-Linked Regions.</title>
        <authorList>
            <person name="Hyden B."/>
            <person name="Feng K."/>
            <person name="Yates T.B."/>
            <person name="Jawdy S."/>
            <person name="Cereghino C."/>
            <person name="Smart L.B."/>
            <person name="Muchero W."/>
        </authorList>
    </citation>
    <scope>NUCLEOTIDE SEQUENCE</scope>
    <source>
        <tissue evidence="1">Shoot tip</tissue>
    </source>
</reference>
<dbReference type="Proteomes" id="UP001151532">
    <property type="component" value="Chromosome 1"/>
</dbReference>
<protein>
    <submittedName>
        <fullName evidence="1">Uncharacterized protein</fullName>
    </submittedName>
</protein>
<keyword evidence="2" id="KW-1185">Reference proteome</keyword>
<reference evidence="1" key="1">
    <citation type="submission" date="2022-11" db="EMBL/GenBank/DDBJ databases">
        <authorList>
            <person name="Hyden B.L."/>
            <person name="Feng K."/>
            <person name="Yates T."/>
            <person name="Jawdy S."/>
            <person name="Smart L.B."/>
            <person name="Muchero W."/>
        </authorList>
    </citation>
    <scope>NUCLEOTIDE SEQUENCE</scope>
    <source>
        <tissue evidence="1">Shoot tip</tissue>
    </source>
</reference>
<evidence type="ECO:0000313" key="1">
    <source>
        <dbReference type="EMBL" id="KAJ6711850.1"/>
    </source>
</evidence>
<dbReference type="EMBL" id="JAPFFK010000015">
    <property type="protein sequence ID" value="KAJ6711850.1"/>
    <property type="molecule type" value="Genomic_DNA"/>
</dbReference>
<sequence length="16" mass="1919">MNQIGSEKKVRRTSRE</sequence>
<accession>A0A9Q0THN8</accession>
<evidence type="ECO:0000313" key="2">
    <source>
        <dbReference type="Proteomes" id="UP001151532"/>
    </source>
</evidence>
<gene>
    <name evidence="1" type="ORF">OIU79_008134</name>
</gene>
<comment type="caution">
    <text evidence="1">The sequence shown here is derived from an EMBL/GenBank/DDBJ whole genome shotgun (WGS) entry which is preliminary data.</text>
</comment>
<organism evidence="1 2">
    <name type="scientific">Salix purpurea</name>
    <name type="common">Purple osier willow</name>
    <dbReference type="NCBI Taxonomy" id="77065"/>
    <lineage>
        <taxon>Eukaryota</taxon>
        <taxon>Viridiplantae</taxon>
        <taxon>Streptophyta</taxon>
        <taxon>Embryophyta</taxon>
        <taxon>Tracheophyta</taxon>
        <taxon>Spermatophyta</taxon>
        <taxon>Magnoliopsida</taxon>
        <taxon>eudicotyledons</taxon>
        <taxon>Gunneridae</taxon>
        <taxon>Pentapetalae</taxon>
        <taxon>rosids</taxon>
        <taxon>fabids</taxon>
        <taxon>Malpighiales</taxon>
        <taxon>Salicaceae</taxon>
        <taxon>Saliceae</taxon>
        <taxon>Salix</taxon>
    </lineage>
</organism>
<dbReference type="AlphaFoldDB" id="A0A9Q0THN8"/>